<dbReference type="GO" id="GO:0008955">
    <property type="term" value="F:peptidoglycan glycosyltransferase activity"/>
    <property type="evidence" value="ECO:0007669"/>
    <property type="project" value="UniProtKB-EC"/>
</dbReference>
<dbReference type="EMBL" id="LLXH01008160">
    <property type="protein sequence ID" value="PKC51183.1"/>
    <property type="molecule type" value="Genomic_DNA"/>
</dbReference>
<dbReference type="GO" id="GO:0008360">
    <property type="term" value="P:regulation of cell shape"/>
    <property type="evidence" value="ECO:0007669"/>
    <property type="project" value="UniProtKB-KW"/>
</dbReference>
<dbReference type="GO" id="GO:0071555">
    <property type="term" value="P:cell wall organization"/>
    <property type="evidence" value="ECO:0007669"/>
    <property type="project" value="UniProtKB-KW"/>
</dbReference>
<dbReference type="Gene3D" id="1.10.3810.10">
    <property type="entry name" value="Biosynthetic peptidoglycan transglycosylase-like"/>
    <property type="match status" value="1"/>
</dbReference>
<evidence type="ECO:0000256" key="6">
    <source>
        <dbReference type="ARBA" id="ARBA00022984"/>
    </source>
</evidence>
<name>A0A2N0QJG2_9GLOM</name>
<comment type="catalytic activity">
    <reaction evidence="10">
        <text>[GlcNAc-(1-&gt;4)-Mur2Ac(oyl-L-Ala-gamma-D-Glu-L-Lys-D-Ala-D-Ala)](n)-di-trans,octa-cis-undecaprenyl diphosphate + beta-D-GlcNAc-(1-&gt;4)-Mur2Ac(oyl-L-Ala-gamma-D-Glu-L-Lys-D-Ala-D-Ala)-di-trans,octa-cis-undecaprenyl diphosphate = [GlcNAc-(1-&gt;4)-Mur2Ac(oyl-L-Ala-gamma-D-Glu-L-Lys-D-Ala-D-Ala)](n+1)-di-trans,octa-cis-undecaprenyl diphosphate + di-trans,octa-cis-undecaprenyl diphosphate + H(+)</text>
        <dbReference type="Rhea" id="RHEA:23708"/>
        <dbReference type="Rhea" id="RHEA-COMP:9602"/>
        <dbReference type="Rhea" id="RHEA-COMP:9603"/>
        <dbReference type="ChEBI" id="CHEBI:15378"/>
        <dbReference type="ChEBI" id="CHEBI:58405"/>
        <dbReference type="ChEBI" id="CHEBI:60033"/>
        <dbReference type="ChEBI" id="CHEBI:78435"/>
        <dbReference type="EC" id="2.4.99.28"/>
    </reaction>
</comment>
<proteinExistence type="predicted"/>
<evidence type="ECO:0000313" key="14">
    <source>
        <dbReference type="Proteomes" id="UP000232688"/>
    </source>
</evidence>
<reference evidence="13 14" key="2">
    <citation type="submission" date="2017-10" db="EMBL/GenBank/DDBJ databases">
        <title>Genome analyses suggest a sexual origin of heterokaryosis in a supposedly ancient asexual fungus.</title>
        <authorList>
            <person name="Corradi N."/>
            <person name="Sedzielewska K."/>
            <person name="Noel J."/>
            <person name="Charron P."/>
            <person name="Farinelli L."/>
            <person name="Marton T."/>
            <person name="Kruger M."/>
            <person name="Pelin A."/>
            <person name="Brachmann A."/>
            <person name="Corradi N."/>
        </authorList>
    </citation>
    <scope>NUCLEOTIDE SEQUENCE [LARGE SCALE GENOMIC DNA]</scope>
    <source>
        <strain evidence="13 14">A1</strain>
    </source>
</reference>
<dbReference type="InterPro" id="IPR036950">
    <property type="entry name" value="PBP_transglycosylase"/>
</dbReference>
<reference evidence="13 14" key="1">
    <citation type="submission" date="2017-10" db="EMBL/GenBank/DDBJ databases">
        <title>Extensive intraspecific genome diversity in a model arbuscular mycorrhizal fungus.</title>
        <authorList>
            <person name="Chen E.C.H."/>
            <person name="Morin E."/>
            <person name="Baudet D."/>
            <person name="Noel J."/>
            <person name="Ndikumana S."/>
            <person name="Charron P."/>
            <person name="St-Onge C."/>
            <person name="Giorgi J."/>
            <person name="Grigoriev I.V."/>
            <person name="Roux C."/>
            <person name="Martin F.M."/>
            <person name="Corradi N."/>
        </authorList>
    </citation>
    <scope>NUCLEOTIDE SEQUENCE [LARGE SCALE GENOMIC DNA]</scope>
    <source>
        <strain evidence="13 14">A1</strain>
    </source>
</reference>
<keyword evidence="5" id="KW-0133">Cell shape</keyword>
<gene>
    <name evidence="13" type="ORF">RhiirA1_484341</name>
</gene>
<dbReference type="AlphaFoldDB" id="A0A2N0QJG2"/>
<feature type="domain" description="Glycosyl transferase family 51" evidence="12">
    <location>
        <begin position="37"/>
        <end position="109"/>
    </location>
</feature>
<protein>
    <recommendedName>
        <fullName evidence="9">peptidoglycan glycosyltransferase</fullName>
        <ecNumber evidence="9">2.4.99.28</ecNumber>
    </recommendedName>
</protein>
<comment type="caution">
    <text evidence="13">The sequence shown here is derived from an EMBL/GenBank/DDBJ whole genome shotgun (WGS) entry which is preliminary data.</text>
</comment>
<dbReference type="InterPro" id="IPR023346">
    <property type="entry name" value="Lysozyme-like_dom_sf"/>
</dbReference>
<comment type="subcellular location">
    <subcellularLocation>
        <location evidence="1">Cell membrane</location>
    </subcellularLocation>
</comment>
<evidence type="ECO:0000256" key="3">
    <source>
        <dbReference type="ARBA" id="ARBA00022676"/>
    </source>
</evidence>
<evidence type="ECO:0000256" key="4">
    <source>
        <dbReference type="ARBA" id="ARBA00022679"/>
    </source>
</evidence>
<dbReference type="VEuPathDB" id="FungiDB:RhiirA1_484341"/>
<feature type="non-terminal residue" evidence="13">
    <location>
        <position position="109"/>
    </location>
</feature>
<dbReference type="Proteomes" id="UP000232688">
    <property type="component" value="Unassembled WGS sequence"/>
</dbReference>
<keyword evidence="2" id="KW-1003">Cell membrane</keyword>
<keyword evidence="4" id="KW-0808">Transferase</keyword>
<keyword evidence="7" id="KW-0472">Membrane</keyword>
<feature type="signal peptide" evidence="11">
    <location>
        <begin position="1"/>
        <end position="20"/>
    </location>
</feature>
<evidence type="ECO:0000256" key="8">
    <source>
        <dbReference type="ARBA" id="ARBA00023316"/>
    </source>
</evidence>
<dbReference type="SUPFAM" id="SSF53955">
    <property type="entry name" value="Lysozyme-like"/>
    <property type="match status" value="1"/>
</dbReference>
<evidence type="ECO:0000256" key="1">
    <source>
        <dbReference type="ARBA" id="ARBA00004236"/>
    </source>
</evidence>
<evidence type="ECO:0000256" key="11">
    <source>
        <dbReference type="SAM" id="SignalP"/>
    </source>
</evidence>
<dbReference type="InterPro" id="IPR050396">
    <property type="entry name" value="Glycosyltr_51/Transpeptidase"/>
</dbReference>
<dbReference type="GO" id="GO:0005886">
    <property type="term" value="C:plasma membrane"/>
    <property type="evidence" value="ECO:0007669"/>
    <property type="project" value="UniProtKB-SubCell"/>
</dbReference>
<keyword evidence="6" id="KW-0573">Peptidoglycan synthesis</keyword>
<keyword evidence="8" id="KW-0961">Cell wall biogenesis/degradation</keyword>
<organism evidence="13 14">
    <name type="scientific">Rhizophagus irregularis</name>
    <dbReference type="NCBI Taxonomy" id="588596"/>
    <lineage>
        <taxon>Eukaryota</taxon>
        <taxon>Fungi</taxon>
        <taxon>Fungi incertae sedis</taxon>
        <taxon>Mucoromycota</taxon>
        <taxon>Glomeromycotina</taxon>
        <taxon>Glomeromycetes</taxon>
        <taxon>Glomerales</taxon>
        <taxon>Glomeraceae</taxon>
        <taxon>Rhizophagus</taxon>
    </lineage>
</organism>
<keyword evidence="3" id="KW-0328">Glycosyltransferase</keyword>
<keyword evidence="11" id="KW-0732">Signal</keyword>
<evidence type="ECO:0000256" key="2">
    <source>
        <dbReference type="ARBA" id="ARBA00022475"/>
    </source>
</evidence>
<feature type="chain" id="PRO_5014754643" description="peptidoglycan glycosyltransferase" evidence="11">
    <location>
        <begin position="21"/>
        <end position="109"/>
    </location>
</feature>
<evidence type="ECO:0000256" key="10">
    <source>
        <dbReference type="ARBA" id="ARBA00049902"/>
    </source>
</evidence>
<dbReference type="InterPro" id="IPR001264">
    <property type="entry name" value="Glyco_trans_51"/>
</dbReference>
<sequence length="109" mass="12205">MKLFSSFGLLSLRIYAQIAGAPPLTIPKASVFLDSNGNKIGDYYTEERRYWVELEDISPYLVDATIAVEDKEFYSHNGFDYSRIVSAIIKDLKTQSMAEGASTITQQLA</sequence>
<dbReference type="PANTHER" id="PTHR32282">
    <property type="entry name" value="BINDING PROTEIN TRANSPEPTIDASE, PUTATIVE-RELATED"/>
    <property type="match status" value="1"/>
</dbReference>
<evidence type="ECO:0000259" key="12">
    <source>
        <dbReference type="Pfam" id="PF00912"/>
    </source>
</evidence>
<dbReference type="PANTHER" id="PTHR32282:SF11">
    <property type="entry name" value="PENICILLIN-BINDING PROTEIN 1B"/>
    <property type="match status" value="1"/>
</dbReference>
<accession>A0A2N0QJG2</accession>
<dbReference type="EC" id="2.4.99.28" evidence="9"/>
<evidence type="ECO:0000256" key="7">
    <source>
        <dbReference type="ARBA" id="ARBA00023136"/>
    </source>
</evidence>
<dbReference type="Pfam" id="PF00912">
    <property type="entry name" value="Transgly"/>
    <property type="match status" value="1"/>
</dbReference>
<evidence type="ECO:0000313" key="13">
    <source>
        <dbReference type="EMBL" id="PKC51183.1"/>
    </source>
</evidence>
<evidence type="ECO:0000256" key="9">
    <source>
        <dbReference type="ARBA" id="ARBA00044770"/>
    </source>
</evidence>
<evidence type="ECO:0000256" key="5">
    <source>
        <dbReference type="ARBA" id="ARBA00022960"/>
    </source>
</evidence>